<sequence length="69" mass="7457">MILVSESPIGQHAIDSGVNVLGEPKQHAACMADDKRLVDSMGLLQDAVRMDLLAAEELESVRLTLKVAR</sequence>
<evidence type="ECO:0000313" key="2">
    <source>
        <dbReference type="Proteomes" id="UP001066276"/>
    </source>
</evidence>
<organism evidence="1 2">
    <name type="scientific">Pleurodeles waltl</name>
    <name type="common">Iberian ribbed newt</name>
    <dbReference type="NCBI Taxonomy" id="8319"/>
    <lineage>
        <taxon>Eukaryota</taxon>
        <taxon>Metazoa</taxon>
        <taxon>Chordata</taxon>
        <taxon>Craniata</taxon>
        <taxon>Vertebrata</taxon>
        <taxon>Euteleostomi</taxon>
        <taxon>Amphibia</taxon>
        <taxon>Batrachia</taxon>
        <taxon>Caudata</taxon>
        <taxon>Salamandroidea</taxon>
        <taxon>Salamandridae</taxon>
        <taxon>Pleurodelinae</taxon>
        <taxon>Pleurodeles</taxon>
    </lineage>
</organism>
<dbReference type="EMBL" id="JANPWB010000012">
    <property type="protein sequence ID" value="KAJ1117851.1"/>
    <property type="molecule type" value="Genomic_DNA"/>
</dbReference>
<name>A0AAV7NQT8_PLEWA</name>
<comment type="caution">
    <text evidence="1">The sequence shown here is derived from an EMBL/GenBank/DDBJ whole genome shotgun (WGS) entry which is preliminary data.</text>
</comment>
<reference evidence="1" key="1">
    <citation type="journal article" date="2022" name="bioRxiv">
        <title>Sequencing and chromosome-scale assembly of the giantPleurodeles waltlgenome.</title>
        <authorList>
            <person name="Brown T."/>
            <person name="Elewa A."/>
            <person name="Iarovenko S."/>
            <person name="Subramanian E."/>
            <person name="Araus A.J."/>
            <person name="Petzold A."/>
            <person name="Susuki M."/>
            <person name="Suzuki K.-i.T."/>
            <person name="Hayashi T."/>
            <person name="Toyoda A."/>
            <person name="Oliveira C."/>
            <person name="Osipova E."/>
            <person name="Leigh N.D."/>
            <person name="Simon A."/>
            <person name="Yun M.H."/>
        </authorList>
    </citation>
    <scope>NUCLEOTIDE SEQUENCE</scope>
    <source>
        <strain evidence="1">20211129_DDA</strain>
        <tissue evidence="1">Liver</tissue>
    </source>
</reference>
<keyword evidence="2" id="KW-1185">Reference proteome</keyword>
<proteinExistence type="predicted"/>
<gene>
    <name evidence="1" type="ORF">NDU88_006047</name>
</gene>
<dbReference type="Proteomes" id="UP001066276">
    <property type="component" value="Chromosome 8"/>
</dbReference>
<accession>A0AAV7NQT8</accession>
<protein>
    <submittedName>
        <fullName evidence="1">Uncharacterized protein</fullName>
    </submittedName>
</protein>
<evidence type="ECO:0000313" key="1">
    <source>
        <dbReference type="EMBL" id="KAJ1117851.1"/>
    </source>
</evidence>
<dbReference type="AlphaFoldDB" id="A0AAV7NQT8"/>